<sequence length="101" mass="12484">MKEDLNYYKAKKRVERIKGFYGHLVSFIVINLVLYVVNLVTYPNDFWFDYWFYWQLLIWGVGLVFHGIVVFYSLPFFGKEWEERKVKQFMAEEEYQNNKME</sequence>
<dbReference type="EMBL" id="VEVQ02000001">
    <property type="protein sequence ID" value="NHN24392.1"/>
    <property type="molecule type" value="Genomic_DNA"/>
</dbReference>
<evidence type="ECO:0000313" key="3">
    <source>
        <dbReference type="EMBL" id="NHN24392.1"/>
    </source>
</evidence>
<name>A0ABX0IKQ3_9FLAO</name>
<dbReference type="InterPro" id="IPR025698">
    <property type="entry name" value="2TM_dom"/>
</dbReference>
<accession>A0ABX0IKQ3</accession>
<dbReference type="Proteomes" id="UP000817854">
    <property type="component" value="Unassembled WGS sequence"/>
</dbReference>
<protein>
    <submittedName>
        <fullName evidence="3">2TM domain-containing protein</fullName>
    </submittedName>
</protein>
<keyword evidence="1" id="KW-0472">Membrane</keyword>
<evidence type="ECO:0000259" key="2">
    <source>
        <dbReference type="Pfam" id="PF13239"/>
    </source>
</evidence>
<comment type="caution">
    <text evidence="3">The sequence shown here is derived from an EMBL/GenBank/DDBJ whole genome shotgun (WGS) entry which is preliminary data.</text>
</comment>
<reference evidence="4" key="1">
    <citation type="submission" date="2019-05" db="EMBL/GenBank/DDBJ databases">
        <title>Flavobacterium profundi sp. nov., isolated from a deep-sea seamount.</title>
        <authorList>
            <person name="Zhang D.-C."/>
        </authorList>
    </citation>
    <scope>NUCLEOTIDE SEQUENCE [LARGE SCALE GENOMIC DNA]</scope>
    <source>
        <strain evidence="4">EC11</strain>
    </source>
</reference>
<organism evidence="3 4">
    <name type="scientific">Flavobacterium jejuense</name>
    <dbReference type="NCBI Taxonomy" id="1544455"/>
    <lineage>
        <taxon>Bacteria</taxon>
        <taxon>Pseudomonadati</taxon>
        <taxon>Bacteroidota</taxon>
        <taxon>Flavobacteriia</taxon>
        <taxon>Flavobacteriales</taxon>
        <taxon>Flavobacteriaceae</taxon>
        <taxon>Flavobacterium</taxon>
    </lineage>
</organism>
<feature type="transmembrane region" description="Helical" evidence="1">
    <location>
        <begin position="20"/>
        <end position="40"/>
    </location>
</feature>
<reference evidence="3 4" key="3">
    <citation type="submission" date="2020-02" db="EMBL/GenBank/DDBJ databases">
        <title>Flavobacterium profundi sp. nov., isolated from a deep-sea seamount.</title>
        <authorList>
            <person name="Zhang D.-C."/>
        </authorList>
    </citation>
    <scope>NUCLEOTIDE SEQUENCE [LARGE SCALE GENOMIC DNA]</scope>
    <source>
        <strain evidence="3 4">EC11</strain>
    </source>
</reference>
<gene>
    <name evidence="3" type="ORF">FIA58_001785</name>
</gene>
<keyword evidence="4" id="KW-1185">Reference proteome</keyword>
<reference evidence="3 4" key="2">
    <citation type="submission" date="2019-05" db="EMBL/GenBank/DDBJ databases">
        <authorList>
            <person name="Lianzixin W."/>
        </authorList>
    </citation>
    <scope>NUCLEOTIDE SEQUENCE [LARGE SCALE GENOMIC DNA]</scope>
    <source>
        <strain evidence="3 4">EC11</strain>
    </source>
</reference>
<evidence type="ECO:0000313" key="4">
    <source>
        <dbReference type="Proteomes" id="UP000817854"/>
    </source>
</evidence>
<proteinExistence type="predicted"/>
<dbReference type="Pfam" id="PF13239">
    <property type="entry name" value="2TM"/>
    <property type="match status" value="1"/>
</dbReference>
<feature type="transmembrane region" description="Helical" evidence="1">
    <location>
        <begin position="52"/>
        <end position="77"/>
    </location>
</feature>
<keyword evidence="1" id="KW-1133">Transmembrane helix</keyword>
<feature type="domain" description="2TM" evidence="2">
    <location>
        <begin position="9"/>
        <end position="90"/>
    </location>
</feature>
<dbReference type="RefSeq" id="WP_140959406.1">
    <property type="nucleotide sequence ID" value="NZ_VEVQ02000001.1"/>
</dbReference>
<evidence type="ECO:0000256" key="1">
    <source>
        <dbReference type="SAM" id="Phobius"/>
    </source>
</evidence>
<keyword evidence="1" id="KW-0812">Transmembrane</keyword>